<dbReference type="Gene3D" id="3.40.50.300">
    <property type="entry name" value="P-loop containing nucleotide triphosphate hydrolases"/>
    <property type="match status" value="1"/>
</dbReference>
<accession>A0A1M6NE35</accession>
<dbReference type="Pfam" id="PF03976">
    <property type="entry name" value="PPK2"/>
    <property type="match status" value="1"/>
</dbReference>
<gene>
    <name evidence="2" type="ORF">SAMN02745244_03618</name>
</gene>
<proteinExistence type="predicted"/>
<organism evidence="2 3">
    <name type="scientific">Tessaracoccus bendigoensis DSM 12906</name>
    <dbReference type="NCBI Taxonomy" id="1123357"/>
    <lineage>
        <taxon>Bacteria</taxon>
        <taxon>Bacillati</taxon>
        <taxon>Actinomycetota</taxon>
        <taxon>Actinomycetes</taxon>
        <taxon>Propionibacteriales</taxon>
        <taxon>Propionibacteriaceae</taxon>
        <taxon>Tessaracoccus</taxon>
    </lineage>
</organism>
<dbReference type="SUPFAM" id="SSF52540">
    <property type="entry name" value="P-loop containing nucleoside triphosphate hydrolases"/>
    <property type="match status" value="1"/>
</dbReference>
<dbReference type="EMBL" id="FQZG01000112">
    <property type="protein sequence ID" value="SHJ93879.1"/>
    <property type="molecule type" value="Genomic_DNA"/>
</dbReference>
<keyword evidence="3" id="KW-1185">Reference proteome</keyword>
<dbReference type="InterPro" id="IPR022300">
    <property type="entry name" value="PPK2-rel_1"/>
</dbReference>
<dbReference type="PANTHER" id="PTHR34383:SF3">
    <property type="entry name" value="POLYPHOSPHATE:AMP PHOSPHOTRANSFERASE"/>
    <property type="match status" value="1"/>
</dbReference>
<sequence>MAELWNQDPRTALRVDADFDLTALDRSSTPGFAGGKSEAKSLMVAHGELLSELQERLYARGRTGGDERVLVIVQGLDTSGKGGIARHVMGMVDPQGVSLRSFGVPTEEEQAHHYLWRIDNALPKPGQIGLFDRSHYEDVLVVRVDELVPREVWEPRFDEINEWEKNLVDGGTRVLKFALMQSYDEQARRLMERLDRPDKRWKYSLSDLKTREKWDDYQLAYADVFKRTSTDYAPWYVLPADHKWFARLAVTEILTRVMIEMDLRWPAPDWDPAEQRRLLAETMSSELLAESLAETRGVVQEAIDAGVDVNLEAIELLTARSNKTVRNAAVAEVKARRAVLEADLAKTLADKREVLESKSPELAEAYDEAAYGKGKKSDG</sequence>
<feature type="domain" description="Polyphosphate kinase-2-related" evidence="1">
    <location>
        <begin position="48"/>
        <end position="258"/>
    </location>
</feature>
<dbReference type="GO" id="GO:0016776">
    <property type="term" value="F:phosphotransferase activity, phosphate group as acceptor"/>
    <property type="evidence" value="ECO:0007669"/>
    <property type="project" value="InterPro"/>
</dbReference>
<keyword evidence="2" id="KW-0808">Transferase</keyword>
<protein>
    <submittedName>
        <fullName evidence="2">Polyphosphate:nucleotide phosphotransferase, PPK2 family</fullName>
    </submittedName>
</protein>
<dbReference type="STRING" id="1123357.SAMN02745244_03618"/>
<evidence type="ECO:0000259" key="1">
    <source>
        <dbReference type="Pfam" id="PF03976"/>
    </source>
</evidence>
<dbReference type="NCBIfam" id="TIGR03709">
    <property type="entry name" value="PPK2_rel_1"/>
    <property type="match status" value="1"/>
</dbReference>
<name>A0A1M6NE35_9ACTN</name>
<dbReference type="AlphaFoldDB" id="A0A1M6NE35"/>
<dbReference type="PANTHER" id="PTHR34383">
    <property type="entry name" value="POLYPHOSPHATE:AMP PHOSPHOTRANSFERASE-RELATED"/>
    <property type="match status" value="1"/>
</dbReference>
<dbReference type="Proteomes" id="UP000184512">
    <property type="component" value="Unassembled WGS sequence"/>
</dbReference>
<dbReference type="GO" id="GO:0006797">
    <property type="term" value="P:polyphosphate metabolic process"/>
    <property type="evidence" value="ECO:0007669"/>
    <property type="project" value="InterPro"/>
</dbReference>
<reference evidence="2 3" key="1">
    <citation type="submission" date="2016-11" db="EMBL/GenBank/DDBJ databases">
        <authorList>
            <person name="Jaros S."/>
            <person name="Januszkiewicz K."/>
            <person name="Wedrychowicz H."/>
        </authorList>
    </citation>
    <scope>NUCLEOTIDE SEQUENCE [LARGE SCALE GENOMIC DNA]</scope>
    <source>
        <strain evidence="2 3">DSM 12906</strain>
    </source>
</reference>
<dbReference type="OrthoDB" id="9775224at2"/>
<evidence type="ECO:0000313" key="3">
    <source>
        <dbReference type="Proteomes" id="UP000184512"/>
    </source>
</evidence>
<dbReference type="InterPro" id="IPR027417">
    <property type="entry name" value="P-loop_NTPase"/>
</dbReference>
<dbReference type="InterPro" id="IPR022488">
    <property type="entry name" value="PPK2-related"/>
</dbReference>
<evidence type="ECO:0000313" key="2">
    <source>
        <dbReference type="EMBL" id="SHJ93879.1"/>
    </source>
</evidence>